<dbReference type="AlphaFoldDB" id="X8C8T2"/>
<accession>X8C8T2</accession>
<evidence type="ECO:0000313" key="2">
    <source>
        <dbReference type="EMBL" id="EUA52206.1"/>
    </source>
</evidence>
<dbReference type="InterPro" id="IPR011335">
    <property type="entry name" value="Restrct_endonuc-II-like"/>
</dbReference>
<dbReference type="InterPro" id="IPR011604">
    <property type="entry name" value="PDDEXK-like_dom_sf"/>
</dbReference>
<sequence length="279" mass="30074">MPMHDTPLGPLAAGLTLRQIGAGDRLRELDFEMPMASGDLRDAAPEVWVRDVGELLRSHLPAGDPLAPYAERLTSAPLAHQSLRGYLTGSIDVVLRIPGPRYLLADYKTNRLGDTAADYSAARLAEAMLHSDYPLQALLYVVVLHRFLRWRQPGYDPGPISVGCCTCSCGACADPTHPGAACSGGGRRPSWWWRFPTCSTPGDRPHDRHRSRYRPHRSAAHVQAGRCAGRRGCACGGTDLRTRPGAGRAGGAGRGSFGARAAGRVGVRRPGGGRLDRRR</sequence>
<dbReference type="SUPFAM" id="SSF52980">
    <property type="entry name" value="Restriction endonuclease-like"/>
    <property type="match status" value="1"/>
</dbReference>
<proteinExistence type="predicted"/>
<feature type="region of interest" description="Disordered" evidence="1">
    <location>
        <begin position="244"/>
        <end position="279"/>
    </location>
</feature>
<organism evidence="2">
    <name type="scientific">Mycobacterium xenopi 4042</name>
    <dbReference type="NCBI Taxonomy" id="1299334"/>
    <lineage>
        <taxon>Bacteria</taxon>
        <taxon>Bacillati</taxon>
        <taxon>Actinomycetota</taxon>
        <taxon>Actinomycetes</taxon>
        <taxon>Mycobacteriales</taxon>
        <taxon>Mycobacteriaceae</taxon>
        <taxon>Mycobacterium</taxon>
    </lineage>
</organism>
<comment type="caution">
    <text evidence="2">The sequence shown here is derived from an EMBL/GenBank/DDBJ whole genome shotgun (WGS) entry which is preliminary data.</text>
</comment>
<protein>
    <submittedName>
        <fullName evidence="2">Putative recB protein</fullName>
    </submittedName>
</protein>
<dbReference type="Gene3D" id="3.90.320.10">
    <property type="match status" value="1"/>
</dbReference>
<dbReference type="CDD" id="cd22352">
    <property type="entry name" value="RecB_C-like"/>
    <property type="match status" value="1"/>
</dbReference>
<feature type="compositionally biased region" description="Gly residues" evidence="1">
    <location>
        <begin position="247"/>
        <end position="256"/>
    </location>
</feature>
<reference evidence="2" key="1">
    <citation type="submission" date="2014-01" db="EMBL/GenBank/DDBJ databases">
        <authorList>
            <person name="Brown-Elliot B."/>
            <person name="Wallace R."/>
            <person name="Lenaerts A."/>
            <person name="Ordway D."/>
            <person name="DeGroote M.A."/>
            <person name="Parker T."/>
            <person name="Sizemore C."/>
            <person name="Tallon L.J."/>
            <person name="Sadzewicz L.K."/>
            <person name="Sengamalay N."/>
            <person name="Fraser C.M."/>
            <person name="Hine E."/>
            <person name="Shefchek K.A."/>
            <person name="Das S.P."/>
            <person name="Tettelin H."/>
        </authorList>
    </citation>
    <scope>NUCLEOTIDE SEQUENCE [LARGE SCALE GENOMIC DNA]</scope>
    <source>
        <strain evidence="2">4042</strain>
    </source>
</reference>
<dbReference type="PATRIC" id="fig|1299334.3.peg.3508"/>
<evidence type="ECO:0000256" key="1">
    <source>
        <dbReference type="SAM" id="MobiDB-lite"/>
    </source>
</evidence>
<gene>
    <name evidence="2" type="ORF">I553_2392</name>
</gene>
<name>X8C8T2_MYCXE</name>
<dbReference type="EMBL" id="JAOB01000033">
    <property type="protein sequence ID" value="EUA52206.1"/>
    <property type="molecule type" value="Genomic_DNA"/>
</dbReference>